<dbReference type="GO" id="GO:0031012">
    <property type="term" value="C:extracellular matrix"/>
    <property type="evidence" value="ECO:0007669"/>
    <property type="project" value="TreeGrafter"/>
</dbReference>
<evidence type="ECO:0000256" key="3">
    <source>
        <dbReference type="ARBA" id="ARBA00022737"/>
    </source>
</evidence>
<sequence length="340" mass="36785">MKRLLVLLLILLKETDPVAARSCGNICSWSLCAWNCFSCACCDCSRRGLTSVPQDLMTNITHLYLSHNSITTLSQSDFSRYSSLAELHLDHNQISVINSGAFYIMSTVTYLTLNNNQLTSLRSGMFVGLESLWFLTLSNNHINSISAGALENLRALQYIGLSHNNISTIPVEALSTANTSHAMSTLLLNNNQMETLPSAAYDLLSSFSNVNINNNPWPCDCRMLPFKQRMNGSLSFEQRITCAGPEHLAGNLLLAVDPEDLICAETSSISSSIGSTGSTSTAICLPTWCLKKRVKTSPAPVPDPSDVSRNPNGAAAGPTSGRTDQGASQVTDLEQDILMA</sequence>
<dbReference type="PROSITE" id="PS51450">
    <property type="entry name" value="LRR"/>
    <property type="match status" value="2"/>
</dbReference>
<feature type="region of interest" description="Disordered" evidence="4">
    <location>
        <begin position="295"/>
        <end position="340"/>
    </location>
</feature>
<accession>A0A6P5AJF8</accession>
<dbReference type="Proteomes" id="UP000515135">
    <property type="component" value="Unplaced"/>
</dbReference>
<feature type="signal peptide" evidence="5">
    <location>
        <begin position="1"/>
        <end position="20"/>
    </location>
</feature>
<feature type="compositionally biased region" description="Polar residues" evidence="4">
    <location>
        <begin position="320"/>
        <end position="332"/>
    </location>
</feature>
<dbReference type="InterPro" id="IPR032675">
    <property type="entry name" value="LRR_dom_sf"/>
</dbReference>
<organism evidence="7 8">
    <name type="scientific">Branchiostoma belcheri</name>
    <name type="common">Amphioxus</name>
    <dbReference type="NCBI Taxonomy" id="7741"/>
    <lineage>
        <taxon>Eukaryota</taxon>
        <taxon>Metazoa</taxon>
        <taxon>Chordata</taxon>
        <taxon>Cephalochordata</taxon>
        <taxon>Leptocardii</taxon>
        <taxon>Amphioxiformes</taxon>
        <taxon>Branchiostomatidae</taxon>
        <taxon>Branchiostoma</taxon>
    </lineage>
</organism>
<evidence type="ECO:0000256" key="1">
    <source>
        <dbReference type="ARBA" id="ARBA00022614"/>
    </source>
</evidence>
<evidence type="ECO:0000256" key="2">
    <source>
        <dbReference type="ARBA" id="ARBA00022729"/>
    </source>
</evidence>
<gene>
    <name evidence="8" type="primary">LOC109486923</name>
</gene>
<evidence type="ECO:0000256" key="5">
    <source>
        <dbReference type="SAM" id="SignalP"/>
    </source>
</evidence>
<dbReference type="InterPro" id="IPR000483">
    <property type="entry name" value="Cys-rich_flank_reg_C"/>
</dbReference>
<dbReference type="AlphaFoldDB" id="A0A6P5AJF8"/>
<keyword evidence="3" id="KW-0677">Repeat</keyword>
<dbReference type="InterPro" id="IPR003591">
    <property type="entry name" value="Leu-rich_rpt_typical-subtyp"/>
</dbReference>
<feature type="chain" id="PRO_5028485373" evidence="5">
    <location>
        <begin position="21"/>
        <end position="340"/>
    </location>
</feature>
<dbReference type="GO" id="GO:0005615">
    <property type="term" value="C:extracellular space"/>
    <property type="evidence" value="ECO:0007669"/>
    <property type="project" value="TreeGrafter"/>
</dbReference>
<dbReference type="InterPro" id="IPR050328">
    <property type="entry name" value="Dev_Immune_Receptor"/>
</dbReference>
<feature type="domain" description="LRRCT" evidence="6">
    <location>
        <begin position="215"/>
        <end position="264"/>
    </location>
</feature>
<keyword evidence="1" id="KW-0433">Leucine-rich repeat</keyword>
<dbReference type="Gene3D" id="3.80.10.10">
    <property type="entry name" value="Ribonuclease Inhibitor"/>
    <property type="match status" value="2"/>
</dbReference>
<evidence type="ECO:0000256" key="4">
    <source>
        <dbReference type="SAM" id="MobiDB-lite"/>
    </source>
</evidence>
<dbReference type="Pfam" id="PF00560">
    <property type="entry name" value="LRR_1"/>
    <property type="match status" value="2"/>
</dbReference>
<evidence type="ECO:0000313" key="7">
    <source>
        <dbReference type="Proteomes" id="UP000515135"/>
    </source>
</evidence>
<evidence type="ECO:0000259" key="6">
    <source>
        <dbReference type="SMART" id="SM00082"/>
    </source>
</evidence>
<dbReference type="SMART" id="SM00082">
    <property type="entry name" value="LRRCT"/>
    <property type="match status" value="1"/>
</dbReference>
<dbReference type="RefSeq" id="XP_019646389.1">
    <property type="nucleotide sequence ID" value="XM_019790830.1"/>
</dbReference>
<dbReference type="PANTHER" id="PTHR24373">
    <property type="entry name" value="SLIT RELATED LEUCINE-RICH REPEAT NEURONAL PROTEIN"/>
    <property type="match status" value="1"/>
</dbReference>
<dbReference type="Pfam" id="PF01463">
    <property type="entry name" value="LRRCT"/>
    <property type="match status" value="1"/>
</dbReference>
<dbReference type="Pfam" id="PF13855">
    <property type="entry name" value="LRR_8"/>
    <property type="match status" value="1"/>
</dbReference>
<evidence type="ECO:0000313" key="8">
    <source>
        <dbReference type="RefSeq" id="XP_019646389.1"/>
    </source>
</evidence>
<reference evidence="8" key="1">
    <citation type="submission" date="2025-08" db="UniProtKB">
        <authorList>
            <consortium name="RefSeq"/>
        </authorList>
    </citation>
    <scope>IDENTIFICATION</scope>
    <source>
        <tissue evidence="8">Gonad</tissue>
    </source>
</reference>
<keyword evidence="2 5" id="KW-0732">Signal</keyword>
<dbReference type="InterPro" id="IPR001611">
    <property type="entry name" value="Leu-rich_rpt"/>
</dbReference>
<proteinExistence type="predicted"/>
<keyword evidence="7" id="KW-1185">Reference proteome</keyword>
<dbReference type="KEGG" id="bbel:109486923"/>
<dbReference type="PANTHER" id="PTHR24373:SF383">
    <property type="entry name" value="LEUCINE-RICH REPEAT-CONTAINING PROTEIN 15-LIKE"/>
    <property type="match status" value="1"/>
</dbReference>
<dbReference type="SUPFAM" id="SSF52058">
    <property type="entry name" value="L domain-like"/>
    <property type="match status" value="1"/>
</dbReference>
<dbReference type="GeneID" id="109486923"/>
<dbReference type="SMART" id="SM00369">
    <property type="entry name" value="LRR_TYP"/>
    <property type="match status" value="6"/>
</dbReference>
<protein>
    <submittedName>
        <fullName evidence="8">SLIT and NTRK-like protein 4</fullName>
    </submittedName>
</protein>
<name>A0A6P5AJF8_BRABE</name>
<dbReference type="OrthoDB" id="5954366at2759"/>